<dbReference type="InterPro" id="IPR015943">
    <property type="entry name" value="WD40/YVTN_repeat-like_dom_sf"/>
</dbReference>
<dbReference type="CDD" id="cd07185">
    <property type="entry name" value="OmpA_C-like"/>
    <property type="match status" value="1"/>
</dbReference>
<organism evidence="4 5">
    <name type="scientific">Bernardetia litoralis (strain ATCC 23117 / DSM 6794 / NBRC 15988 / NCIMB 1366 / Fx l1 / Sio-4)</name>
    <name type="common">Flexibacter litoralis</name>
    <dbReference type="NCBI Taxonomy" id="880071"/>
    <lineage>
        <taxon>Bacteria</taxon>
        <taxon>Pseudomonadati</taxon>
        <taxon>Bacteroidota</taxon>
        <taxon>Cytophagia</taxon>
        <taxon>Cytophagales</taxon>
        <taxon>Bernardetiaceae</taxon>
        <taxon>Bernardetia</taxon>
    </lineage>
</organism>
<keyword evidence="2" id="KW-0732">Signal</keyword>
<dbReference type="PANTHER" id="PTHR30329:SF21">
    <property type="entry name" value="LIPOPROTEIN YIAD-RELATED"/>
    <property type="match status" value="1"/>
</dbReference>
<feature type="domain" description="OmpA-like" evidence="3">
    <location>
        <begin position="393"/>
        <end position="512"/>
    </location>
</feature>
<dbReference type="GO" id="GO:0016020">
    <property type="term" value="C:membrane"/>
    <property type="evidence" value="ECO:0007669"/>
    <property type="project" value="UniProtKB-UniRule"/>
</dbReference>
<dbReference type="InterPro" id="IPR036737">
    <property type="entry name" value="OmpA-like_sf"/>
</dbReference>
<dbReference type="SUPFAM" id="SSF63829">
    <property type="entry name" value="Calcium-dependent phosphotriesterase"/>
    <property type="match status" value="1"/>
</dbReference>
<accession>I4AH99</accession>
<dbReference type="EMBL" id="CP003345">
    <property type="protein sequence ID" value="AFM03334.1"/>
    <property type="molecule type" value="Genomic_DNA"/>
</dbReference>
<dbReference type="Proteomes" id="UP000006054">
    <property type="component" value="Chromosome"/>
</dbReference>
<evidence type="ECO:0000256" key="1">
    <source>
        <dbReference type="PROSITE-ProRule" id="PRU00473"/>
    </source>
</evidence>
<sequence precursor="true">MKQNSLLITLVLLLFSFASSFAQNAEVIEKVEFINVSKNKTNFPEGQINSIAIDKNDTKWVATESGLVAFYADSTVRTFNRAGEYDSLIDKVSSIRFDKKGTIWLGTFSNDIVSVVNLDAYGEYIWHTEIPTFSNKSFYINSIDVDSKGGKWIATAEGGLWHIAADNKKTIYNQQIDPNIPSDVINAVTVDNNDVVWVGTSAGMFNIKNGKFKDAFDVTNDGYGYDNVLHIDLKPDGNLCVTSLNRKGKQFLVCNQEMFQMSKRVTKSSSFTFNDVLVTPNENVWIAGNKGIIRFSKDDDPIFYDQDSGLVVSSVTALAYDVNGDIWLGTPEEGLFKMQFKTIEIPKEAKIIAMVDVEEKIPEIKTETEIIEPTIEIAKIEVPKVIFNKKEIKKGEAISLENIEFNIKSYSLNNAEGVQTLVDFMKKNSKVRIEISGHTDKDPHPAHPSYARIAKQQLDLSSQRVNTVYRYLIDRGIDASRIEKKAFGGTKPLVNFNSSENRRVEMKILEVE</sequence>
<evidence type="ECO:0000259" key="3">
    <source>
        <dbReference type="PROSITE" id="PS51123"/>
    </source>
</evidence>
<dbReference type="HOGENOM" id="CLU_602371_0_0_10"/>
<dbReference type="Gene3D" id="3.30.1330.60">
    <property type="entry name" value="OmpA-like domain"/>
    <property type="match status" value="1"/>
</dbReference>
<dbReference type="InterPro" id="IPR050330">
    <property type="entry name" value="Bact_OuterMem_StrucFunc"/>
</dbReference>
<name>I4AH99_BERLS</name>
<evidence type="ECO:0000313" key="5">
    <source>
        <dbReference type="Proteomes" id="UP000006054"/>
    </source>
</evidence>
<keyword evidence="5" id="KW-1185">Reference proteome</keyword>
<dbReference type="RefSeq" id="WP_014796792.1">
    <property type="nucleotide sequence ID" value="NC_018018.1"/>
</dbReference>
<dbReference type="STRING" id="880071.Fleli_0878"/>
<feature type="signal peptide" evidence="2">
    <location>
        <begin position="1"/>
        <end position="24"/>
    </location>
</feature>
<dbReference type="OrthoDB" id="799853at2"/>
<dbReference type="Pfam" id="PF00691">
    <property type="entry name" value="OmpA"/>
    <property type="match status" value="1"/>
</dbReference>
<evidence type="ECO:0000256" key="2">
    <source>
        <dbReference type="SAM" id="SignalP"/>
    </source>
</evidence>
<dbReference type="eggNOG" id="COG2885">
    <property type="taxonomic scope" value="Bacteria"/>
</dbReference>
<evidence type="ECO:0000313" key="4">
    <source>
        <dbReference type="EMBL" id="AFM03334.1"/>
    </source>
</evidence>
<dbReference type="PROSITE" id="PS51123">
    <property type="entry name" value="OMPA_2"/>
    <property type="match status" value="1"/>
</dbReference>
<dbReference type="SUPFAM" id="SSF103088">
    <property type="entry name" value="OmpA-like"/>
    <property type="match status" value="1"/>
</dbReference>
<reference evidence="5" key="1">
    <citation type="submission" date="2012-06" db="EMBL/GenBank/DDBJ databases">
        <title>The complete genome of Flexibacter litoralis DSM 6794.</title>
        <authorList>
            <person name="Lucas S."/>
            <person name="Copeland A."/>
            <person name="Lapidus A."/>
            <person name="Glavina del Rio T."/>
            <person name="Dalin E."/>
            <person name="Tice H."/>
            <person name="Bruce D."/>
            <person name="Goodwin L."/>
            <person name="Pitluck S."/>
            <person name="Peters L."/>
            <person name="Ovchinnikova G."/>
            <person name="Lu M."/>
            <person name="Kyrpides N."/>
            <person name="Mavromatis K."/>
            <person name="Ivanova N."/>
            <person name="Brettin T."/>
            <person name="Detter J.C."/>
            <person name="Han C."/>
            <person name="Larimer F."/>
            <person name="Land M."/>
            <person name="Hauser L."/>
            <person name="Markowitz V."/>
            <person name="Cheng J.-F."/>
            <person name="Hugenholtz P."/>
            <person name="Woyke T."/>
            <person name="Wu D."/>
            <person name="Spring S."/>
            <person name="Lang E."/>
            <person name="Kopitz M."/>
            <person name="Brambilla E."/>
            <person name="Klenk H.-P."/>
            <person name="Eisen J.A."/>
        </authorList>
    </citation>
    <scope>NUCLEOTIDE SEQUENCE [LARGE SCALE GENOMIC DNA]</scope>
    <source>
        <strain evidence="5">ATCC 23117 / DSM 6794 / NBRC 15988 / NCIMB 1366 / Sio-4</strain>
    </source>
</reference>
<feature type="chain" id="PRO_5003685281" evidence="2">
    <location>
        <begin position="25"/>
        <end position="512"/>
    </location>
</feature>
<dbReference type="eggNOG" id="COG3292">
    <property type="taxonomic scope" value="Bacteria"/>
</dbReference>
<dbReference type="InterPro" id="IPR006665">
    <property type="entry name" value="OmpA-like"/>
</dbReference>
<keyword evidence="1" id="KW-0472">Membrane</keyword>
<dbReference type="AlphaFoldDB" id="I4AH99"/>
<proteinExistence type="predicted"/>
<dbReference type="Gene3D" id="2.130.10.10">
    <property type="entry name" value="YVTN repeat-like/Quinoprotein amine dehydrogenase"/>
    <property type="match status" value="2"/>
</dbReference>
<protein>
    <submittedName>
        <fullName evidence="4">Outer membrane protein/peptidoglycan-associated (Lipo)protein</fullName>
    </submittedName>
</protein>
<gene>
    <name evidence="4" type="ordered locus">Fleli_0878</name>
</gene>
<dbReference type="KEGG" id="fli:Fleli_0878"/>
<dbReference type="PANTHER" id="PTHR30329">
    <property type="entry name" value="STATOR ELEMENT OF FLAGELLAR MOTOR COMPLEX"/>
    <property type="match status" value="1"/>
</dbReference>